<reference evidence="1" key="1">
    <citation type="journal article" date="2020" name="Stud. Mycol.">
        <title>101 Dothideomycetes genomes: a test case for predicting lifestyles and emergence of pathogens.</title>
        <authorList>
            <person name="Haridas S."/>
            <person name="Albert R."/>
            <person name="Binder M."/>
            <person name="Bloem J."/>
            <person name="Labutti K."/>
            <person name="Salamov A."/>
            <person name="Andreopoulos B."/>
            <person name="Baker S."/>
            <person name="Barry K."/>
            <person name="Bills G."/>
            <person name="Bluhm B."/>
            <person name="Cannon C."/>
            <person name="Castanera R."/>
            <person name="Culley D."/>
            <person name="Daum C."/>
            <person name="Ezra D."/>
            <person name="Gonzalez J."/>
            <person name="Henrissat B."/>
            <person name="Kuo A."/>
            <person name="Liang C."/>
            <person name="Lipzen A."/>
            <person name="Lutzoni F."/>
            <person name="Magnuson J."/>
            <person name="Mondo S."/>
            <person name="Nolan M."/>
            <person name="Ohm R."/>
            <person name="Pangilinan J."/>
            <person name="Park H.-J."/>
            <person name="Ramirez L."/>
            <person name="Alfaro M."/>
            <person name="Sun H."/>
            <person name="Tritt A."/>
            <person name="Yoshinaga Y."/>
            <person name="Zwiers L.-H."/>
            <person name="Turgeon B."/>
            <person name="Goodwin S."/>
            <person name="Spatafora J."/>
            <person name="Crous P."/>
            <person name="Grigoriev I."/>
        </authorList>
    </citation>
    <scope>NUCLEOTIDE SEQUENCE</scope>
    <source>
        <strain evidence="1">CBS 116005</strain>
    </source>
</reference>
<dbReference type="EMBL" id="ML995918">
    <property type="protein sequence ID" value="KAF2764558.1"/>
    <property type="molecule type" value="Genomic_DNA"/>
</dbReference>
<evidence type="ECO:0000313" key="1">
    <source>
        <dbReference type="EMBL" id="KAF2764558.1"/>
    </source>
</evidence>
<keyword evidence="2" id="KW-1185">Reference proteome</keyword>
<dbReference type="AlphaFoldDB" id="A0A6G1KWL2"/>
<sequence>MSVKTIASVQVTWYFAYCIRDDDKGHIFSRYTFEGSIPDFVNWAWPHGYFPGDYWYNAFEYFYELRPLRRIASCRSHTQDSAFRFLDLPRELRTMVYVKCFEDGCFLKILKDRGLTSPFAAHLFLLEEESGTIFDRNTWMSLLRVSRQVRHDVQQDDCLIFRSLPHRSIATIHSCTSGSGSLSLPHNYCSSELEVLIHLEAFSRTDELGSCLRTVCAALPAETHTLNVYICIAGFAERKFIDRFDVDKVDLPVGKVKIKLSWVTGQCLEVRRNERESKHTPMHQLYQLQSGRKEAKVIATIPYTWAHFWYALLRGVAEGNFHTDRLQIEPDGYGRISASEWKILQQLMPKWEPRLPTSQ</sequence>
<dbReference type="Proteomes" id="UP000799436">
    <property type="component" value="Unassembled WGS sequence"/>
</dbReference>
<accession>A0A6G1KWL2</accession>
<name>A0A6G1KWL2_9PEZI</name>
<protein>
    <submittedName>
        <fullName evidence="1">Uncharacterized protein</fullName>
    </submittedName>
</protein>
<organism evidence="1 2">
    <name type="scientific">Teratosphaeria nubilosa</name>
    <dbReference type="NCBI Taxonomy" id="161662"/>
    <lineage>
        <taxon>Eukaryota</taxon>
        <taxon>Fungi</taxon>
        <taxon>Dikarya</taxon>
        <taxon>Ascomycota</taxon>
        <taxon>Pezizomycotina</taxon>
        <taxon>Dothideomycetes</taxon>
        <taxon>Dothideomycetidae</taxon>
        <taxon>Mycosphaerellales</taxon>
        <taxon>Teratosphaeriaceae</taxon>
        <taxon>Teratosphaeria</taxon>
    </lineage>
</organism>
<proteinExistence type="predicted"/>
<evidence type="ECO:0000313" key="2">
    <source>
        <dbReference type="Proteomes" id="UP000799436"/>
    </source>
</evidence>
<gene>
    <name evidence="1" type="ORF">EJ03DRAFT_355659</name>
</gene>